<accession>A0AAW2FIC2</accession>
<evidence type="ECO:0000313" key="2">
    <source>
        <dbReference type="Proteomes" id="UP001430953"/>
    </source>
</evidence>
<dbReference type="EMBL" id="JADYXP020000011">
    <property type="protein sequence ID" value="KAL0114521.1"/>
    <property type="molecule type" value="Genomic_DNA"/>
</dbReference>
<dbReference type="Proteomes" id="UP001430953">
    <property type="component" value="Unassembled WGS sequence"/>
</dbReference>
<name>A0AAW2FIC2_9HYME</name>
<comment type="caution">
    <text evidence="1">The sequence shown here is derived from an EMBL/GenBank/DDBJ whole genome shotgun (WGS) entry which is preliminary data.</text>
</comment>
<reference evidence="1 2" key="1">
    <citation type="submission" date="2023-03" db="EMBL/GenBank/DDBJ databases">
        <title>High recombination rates correlate with genetic variation in Cardiocondyla obscurior ants.</title>
        <authorList>
            <person name="Errbii M."/>
        </authorList>
    </citation>
    <scope>NUCLEOTIDE SEQUENCE [LARGE SCALE GENOMIC DNA]</scope>
    <source>
        <strain evidence="1">Alpha-2009</strain>
        <tissue evidence="1">Whole body</tissue>
    </source>
</reference>
<organism evidence="1 2">
    <name type="scientific">Cardiocondyla obscurior</name>
    <dbReference type="NCBI Taxonomy" id="286306"/>
    <lineage>
        <taxon>Eukaryota</taxon>
        <taxon>Metazoa</taxon>
        <taxon>Ecdysozoa</taxon>
        <taxon>Arthropoda</taxon>
        <taxon>Hexapoda</taxon>
        <taxon>Insecta</taxon>
        <taxon>Pterygota</taxon>
        <taxon>Neoptera</taxon>
        <taxon>Endopterygota</taxon>
        <taxon>Hymenoptera</taxon>
        <taxon>Apocrita</taxon>
        <taxon>Aculeata</taxon>
        <taxon>Formicoidea</taxon>
        <taxon>Formicidae</taxon>
        <taxon>Myrmicinae</taxon>
        <taxon>Cardiocondyla</taxon>
    </lineage>
</organism>
<dbReference type="AlphaFoldDB" id="A0AAW2FIC2"/>
<proteinExistence type="predicted"/>
<sequence>MHKYHLLERKRSDYDTLCSWRYDGATDPITLHKRIYDIETTRLFILCSHKATTSDVPDTIGFLFDLFHSNVK</sequence>
<keyword evidence="2" id="KW-1185">Reference proteome</keyword>
<protein>
    <submittedName>
        <fullName evidence="1">Uncharacterized protein</fullName>
    </submittedName>
</protein>
<gene>
    <name evidence="1" type="ORF">PUN28_011658</name>
</gene>
<evidence type="ECO:0000313" key="1">
    <source>
        <dbReference type="EMBL" id="KAL0114521.1"/>
    </source>
</evidence>